<evidence type="ECO:0000313" key="1">
    <source>
        <dbReference type="EMBL" id="KZT19944.1"/>
    </source>
</evidence>
<accession>A0A165NQ20</accession>
<dbReference type="Proteomes" id="UP000076761">
    <property type="component" value="Unassembled WGS sequence"/>
</dbReference>
<dbReference type="OrthoDB" id="192702at2759"/>
<protein>
    <submittedName>
        <fullName evidence="1">Uncharacterized protein</fullName>
    </submittedName>
</protein>
<dbReference type="STRING" id="1314782.A0A165NQ20"/>
<organism evidence="1 2">
    <name type="scientific">Neolentinus lepideus HHB14362 ss-1</name>
    <dbReference type="NCBI Taxonomy" id="1314782"/>
    <lineage>
        <taxon>Eukaryota</taxon>
        <taxon>Fungi</taxon>
        <taxon>Dikarya</taxon>
        <taxon>Basidiomycota</taxon>
        <taxon>Agaricomycotina</taxon>
        <taxon>Agaricomycetes</taxon>
        <taxon>Gloeophyllales</taxon>
        <taxon>Gloeophyllaceae</taxon>
        <taxon>Neolentinus</taxon>
    </lineage>
</organism>
<dbReference type="InterPro" id="IPR021276">
    <property type="entry name" value="DUF2855"/>
</dbReference>
<reference evidence="1 2" key="1">
    <citation type="journal article" date="2016" name="Mol. Biol. Evol.">
        <title>Comparative Genomics of Early-Diverging Mushroom-Forming Fungi Provides Insights into the Origins of Lignocellulose Decay Capabilities.</title>
        <authorList>
            <person name="Nagy L.G."/>
            <person name="Riley R."/>
            <person name="Tritt A."/>
            <person name="Adam C."/>
            <person name="Daum C."/>
            <person name="Floudas D."/>
            <person name="Sun H."/>
            <person name="Yadav J.S."/>
            <person name="Pangilinan J."/>
            <person name="Larsson K.H."/>
            <person name="Matsuura K."/>
            <person name="Barry K."/>
            <person name="Labutti K."/>
            <person name="Kuo R."/>
            <person name="Ohm R.A."/>
            <person name="Bhattacharya S.S."/>
            <person name="Shirouzu T."/>
            <person name="Yoshinaga Y."/>
            <person name="Martin F.M."/>
            <person name="Grigoriev I.V."/>
            <person name="Hibbett D.S."/>
        </authorList>
    </citation>
    <scope>NUCLEOTIDE SEQUENCE [LARGE SCALE GENOMIC DNA]</scope>
    <source>
        <strain evidence="1 2">HHB14362 ss-1</strain>
    </source>
</reference>
<dbReference type="Pfam" id="PF11017">
    <property type="entry name" value="DUF2855"/>
    <property type="match status" value="1"/>
</dbReference>
<proteinExistence type="predicted"/>
<gene>
    <name evidence="1" type="ORF">NEOLEDRAFT_1141377</name>
</gene>
<dbReference type="InParanoid" id="A0A165NQ20"/>
<name>A0A165NQ20_9AGAM</name>
<keyword evidence="2" id="KW-1185">Reference proteome</keyword>
<dbReference type="AlphaFoldDB" id="A0A165NQ20"/>
<evidence type="ECO:0000313" key="2">
    <source>
        <dbReference type="Proteomes" id="UP000076761"/>
    </source>
</evidence>
<dbReference type="EMBL" id="KV425629">
    <property type="protein sequence ID" value="KZT19944.1"/>
    <property type="molecule type" value="Genomic_DNA"/>
</dbReference>
<sequence>MPSLTNLTLCVPRPSSGLDPNVPVLVSSSIRVREVLANHIVIRVDRFGFSANNITYQALGEEAHYRYFDFHPAPSCLEKNVSPKMHGLVPVWGFGTVEVSKVEDVNVGERVYGYFAPARYIVVPVAPATVGKYGFLVPRPNLPADRKPYNLIQRCRTDPQYIPTSEGEDLTMLFRPLYWTAFWCDDWLNASHYRGGATKVVISSASSKTAVSLGYLVRKRFKGKGTVVGLTSKRNVGYVSGLKVFDEVVRYEDVDAMVMEQEERWIYVDVAGNDSVNGKVLEKAREGTGELVAAVNLGATTLAPGASSDEKHRLTPKISLNAPPSGSFPGSQTSVEFEPFFMPEWLAVRRTQLSIPEITSMQNAAWVELMRECPRWVRVERVYGGQEVGKSYKRVVKGRVGPEMALVWSLWDQDRDGDGTEKARL</sequence>